<dbReference type="Proteomes" id="UP000681720">
    <property type="component" value="Unassembled WGS sequence"/>
</dbReference>
<evidence type="ECO:0000313" key="1">
    <source>
        <dbReference type="EMBL" id="CAF5215787.1"/>
    </source>
</evidence>
<comment type="caution">
    <text evidence="1">The sequence shown here is derived from an EMBL/GenBank/DDBJ whole genome shotgun (WGS) entry which is preliminary data.</text>
</comment>
<organism evidence="1 2">
    <name type="scientific">Rotaria magnacalcarata</name>
    <dbReference type="NCBI Taxonomy" id="392030"/>
    <lineage>
        <taxon>Eukaryota</taxon>
        <taxon>Metazoa</taxon>
        <taxon>Spiralia</taxon>
        <taxon>Gnathifera</taxon>
        <taxon>Rotifera</taxon>
        <taxon>Eurotatoria</taxon>
        <taxon>Bdelloidea</taxon>
        <taxon>Philodinida</taxon>
        <taxon>Philodinidae</taxon>
        <taxon>Rotaria</taxon>
    </lineage>
</organism>
<dbReference type="AlphaFoldDB" id="A0A8S3J9Z5"/>
<protein>
    <submittedName>
        <fullName evidence="1">Uncharacterized protein</fullName>
    </submittedName>
</protein>
<reference evidence="1" key="1">
    <citation type="submission" date="2021-02" db="EMBL/GenBank/DDBJ databases">
        <authorList>
            <person name="Nowell W R."/>
        </authorList>
    </citation>
    <scope>NUCLEOTIDE SEQUENCE</scope>
</reference>
<sequence>SRTLQTSITSDSYMDYVINDSATKIITKTNFAFHDAIEDFLITARNQLITVGGTSLRMCRIPDEIGKVRK</sequence>
<feature type="non-terminal residue" evidence="1">
    <location>
        <position position="1"/>
    </location>
</feature>
<accession>A0A8S3J9Z5</accession>
<evidence type="ECO:0000313" key="2">
    <source>
        <dbReference type="Proteomes" id="UP000681720"/>
    </source>
</evidence>
<name>A0A8S3J9Z5_9BILA</name>
<dbReference type="EMBL" id="CAJOBJ010357620">
    <property type="protein sequence ID" value="CAF5215787.1"/>
    <property type="molecule type" value="Genomic_DNA"/>
</dbReference>
<proteinExistence type="predicted"/>
<gene>
    <name evidence="1" type="ORF">GIL414_LOCUS81524</name>
</gene>